<dbReference type="GeneID" id="24921908"/>
<evidence type="ECO:0000313" key="2">
    <source>
        <dbReference type="Proteomes" id="UP000008312"/>
    </source>
</evidence>
<dbReference type="EMBL" id="FN668690">
    <property type="protein sequence ID" value="CBK25300.2"/>
    <property type="molecule type" value="Genomic_DNA"/>
</dbReference>
<evidence type="ECO:0000313" key="1">
    <source>
        <dbReference type="EMBL" id="CBK25300.2"/>
    </source>
</evidence>
<protein>
    <submittedName>
        <fullName evidence="1">Uncharacterized protein</fullName>
    </submittedName>
</protein>
<dbReference type="AlphaFoldDB" id="D8MB61"/>
<gene>
    <name evidence="1" type="ORF">GSBLH_T00004914001</name>
</gene>
<sequence length="186" mass="21019">MTRYNDPTVCADSTLKIEISNLYSGDVKYWAIAARVENPMYDFVNNQPLSGVLPGHSSYEVVTYRGYIGTDSSSSGAVDFVNVTVDYDIFAESTFKVYISDSPNPLSRAKKELQRVGDEYFYALGRNDELFCHDCYRYVIAILDHAANEPLYFSLKFNVDRGTSMPLLDDVQASSTWSTIRSPRRP</sequence>
<organism evidence="1">
    <name type="scientific">Blastocystis hominis</name>
    <dbReference type="NCBI Taxonomy" id="12968"/>
    <lineage>
        <taxon>Eukaryota</taxon>
        <taxon>Sar</taxon>
        <taxon>Stramenopiles</taxon>
        <taxon>Bigyra</taxon>
        <taxon>Opalozoa</taxon>
        <taxon>Opalinata</taxon>
        <taxon>Blastocystidae</taxon>
        <taxon>Blastocystis</taxon>
    </lineage>
</organism>
<proteinExistence type="predicted"/>
<accession>D8MB61</accession>
<dbReference type="InParanoid" id="D8MB61"/>
<name>D8MB61_BLAHO</name>
<dbReference type="RefSeq" id="XP_012899348.1">
    <property type="nucleotide sequence ID" value="XM_013043894.1"/>
</dbReference>
<dbReference type="Proteomes" id="UP000008312">
    <property type="component" value="Unassembled WGS sequence"/>
</dbReference>
<reference evidence="1" key="1">
    <citation type="submission" date="2010-02" db="EMBL/GenBank/DDBJ databases">
        <title>Sequencing and annotation of the Blastocystis hominis genome.</title>
        <authorList>
            <person name="Wincker P."/>
        </authorList>
    </citation>
    <scope>NUCLEOTIDE SEQUENCE</scope>
    <source>
        <strain evidence="1">Singapore isolate B</strain>
    </source>
</reference>
<keyword evidence="2" id="KW-1185">Reference proteome</keyword>